<keyword evidence="3" id="KW-1185">Reference proteome</keyword>
<dbReference type="EMBL" id="JAKOGI010000333">
    <property type="protein sequence ID" value="KAJ8436703.1"/>
    <property type="molecule type" value="Genomic_DNA"/>
</dbReference>
<organism evidence="2 3">
    <name type="scientific">Carnegiea gigantea</name>
    <dbReference type="NCBI Taxonomy" id="171969"/>
    <lineage>
        <taxon>Eukaryota</taxon>
        <taxon>Viridiplantae</taxon>
        <taxon>Streptophyta</taxon>
        <taxon>Embryophyta</taxon>
        <taxon>Tracheophyta</taxon>
        <taxon>Spermatophyta</taxon>
        <taxon>Magnoliopsida</taxon>
        <taxon>eudicotyledons</taxon>
        <taxon>Gunneridae</taxon>
        <taxon>Pentapetalae</taxon>
        <taxon>Caryophyllales</taxon>
        <taxon>Cactineae</taxon>
        <taxon>Cactaceae</taxon>
        <taxon>Cactoideae</taxon>
        <taxon>Echinocereeae</taxon>
        <taxon>Carnegiea</taxon>
    </lineage>
</organism>
<feature type="region of interest" description="Disordered" evidence="1">
    <location>
        <begin position="121"/>
        <end position="174"/>
    </location>
</feature>
<evidence type="ECO:0000256" key="1">
    <source>
        <dbReference type="SAM" id="MobiDB-lite"/>
    </source>
</evidence>
<name>A0A9Q1K4N5_9CARY</name>
<evidence type="ECO:0000313" key="2">
    <source>
        <dbReference type="EMBL" id="KAJ8436703.1"/>
    </source>
</evidence>
<gene>
    <name evidence="2" type="ORF">Cgig2_027224</name>
</gene>
<feature type="compositionally biased region" description="Basic and acidic residues" evidence="1">
    <location>
        <begin position="130"/>
        <end position="149"/>
    </location>
</feature>
<dbReference type="Proteomes" id="UP001153076">
    <property type="component" value="Unassembled WGS sequence"/>
</dbReference>
<reference evidence="2" key="1">
    <citation type="submission" date="2022-04" db="EMBL/GenBank/DDBJ databases">
        <title>Carnegiea gigantea Genome sequencing and assembly v2.</title>
        <authorList>
            <person name="Copetti D."/>
            <person name="Sanderson M.J."/>
            <person name="Burquez A."/>
            <person name="Wojciechowski M.F."/>
        </authorList>
    </citation>
    <scope>NUCLEOTIDE SEQUENCE</scope>
    <source>
        <strain evidence="2">SGP5-SGP5p</strain>
        <tissue evidence="2">Aerial part</tissue>
    </source>
</reference>
<proteinExistence type="predicted"/>
<evidence type="ECO:0000313" key="3">
    <source>
        <dbReference type="Proteomes" id="UP001153076"/>
    </source>
</evidence>
<protein>
    <submittedName>
        <fullName evidence="2">Uncharacterized protein</fullName>
    </submittedName>
</protein>
<dbReference type="AlphaFoldDB" id="A0A9Q1K4N5"/>
<accession>A0A9Q1K4N5</accession>
<comment type="caution">
    <text evidence="2">The sequence shown here is derived from an EMBL/GenBank/DDBJ whole genome shotgun (WGS) entry which is preliminary data.</text>
</comment>
<sequence length="216" mass="23449">MFGLEFGVFSDDGYLKIEVSRELGGGRVRASDDGRRLQLDCCVNPITWVAEGKQEGGIGGHSPPRKIMLLKPTLTTNKAVVNEGHGRHSVLNRYTESSGVGDSQCLEWSCVADRNEIEAPITEVVDMDEENSHNESEKSEFAYENKESDSGTSSPSMSFKEEEGTSNSGNLGGRCHRRIGISFTTTSNSGGQFTVGNFSLENGKAQISRIPVSNHV</sequence>